<keyword evidence="6 7" id="KW-0539">Nucleus</keyword>
<evidence type="ECO:0000256" key="5">
    <source>
        <dbReference type="ARBA" id="ARBA00023155"/>
    </source>
</evidence>
<evidence type="ECO:0000313" key="11">
    <source>
        <dbReference type="EMBL" id="RUS89044.1"/>
    </source>
</evidence>
<dbReference type="STRING" id="188477.A0A3S1BUH9"/>
<evidence type="ECO:0000256" key="7">
    <source>
        <dbReference type="PROSITE-ProRule" id="PRU00108"/>
    </source>
</evidence>
<dbReference type="InterPro" id="IPR019549">
    <property type="entry name" value="Homeobox-engrailed_C-terminal"/>
</dbReference>
<dbReference type="FunFam" id="1.10.10.60:FF:000189">
    <property type="entry name" value="Homeobox protein engrailed-like"/>
    <property type="match status" value="1"/>
</dbReference>
<feature type="compositionally biased region" description="Low complexity" evidence="9">
    <location>
        <begin position="266"/>
        <end position="288"/>
    </location>
</feature>
<keyword evidence="5 7" id="KW-0371">Homeobox</keyword>
<dbReference type="GO" id="GO:0030182">
    <property type="term" value="P:neuron differentiation"/>
    <property type="evidence" value="ECO:0007669"/>
    <property type="project" value="TreeGrafter"/>
</dbReference>
<dbReference type="PANTHER" id="PTHR24341:SF6">
    <property type="entry name" value="HOMEOBOX PROTEIN INVECTED"/>
    <property type="match status" value="1"/>
</dbReference>
<dbReference type="Pfam" id="PF10525">
    <property type="entry name" value="Engrail_1_C_sig"/>
    <property type="match status" value="1"/>
</dbReference>
<feature type="region of interest" description="Disordered" evidence="9">
    <location>
        <begin position="520"/>
        <end position="569"/>
    </location>
</feature>
<evidence type="ECO:0000256" key="3">
    <source>
        <dbReference type="ARBA" id="ARBA00022473"/>
    </source>
</evidence>
<evidence type="ECO:0000256" key="8">
    <source>
        <dbReference type="RuleBase" id="RU000682"/>
    </source>
</evidence>
<feature type="DNA-binding region" description="Homeobox" evidence="7">
    <location>
        <begin position="730"/>
        <end position="789"/>
    </location>
</feature>
<dbReference type="GO" id="GO:0000978">
    <property type="term" value="F:RNA polymerase II cis-regulatory region sequence-specific DNA binding"/>
    <property type="evidence" value="ECO:0007669"/>
    <property type="project" value="TreeGrafter"/>
</dbReference>
<dbReference type="PRINTS" id="PR00031">
    <property type="entry name" value="HTHREPRESSR"/>
</dbReference>
<feature type="compositionally biased region" description="Polar residues" evidence="9">
    <location>
        <begin position="20"/>
        <end position="34"/>
    </location>
</feature>
<sequence>MKDEELCGQSILCKDVNIPEENSNLDSSPATPSSGFIDIESDTPPTSPLNLTTPTFPNIAESSIIKQGKSEDGETPENPIGFKQQEPASSHQDSALSLDIDSVESDQTPDINYTLKHASSRAPTTALSDDQACNPTKTSAKEKSALTEDRLREGVAPNHDSVIHEAHQTLQRSPHASLREQETSKTRSNFSIAAILSPGFGSSTTGCTSPSQSPSSGSTHPPLDRSTVEGSNSPPIEEAPSITTPSTKQHSASAFTAVDLRTGTRSSSVPSPSPSSRSSGLSSPISASPSPPLTAFSVPLPIPALYNKDLLGRSKLFTENTNSLLKNPDLNITGIQDPRHLFLSELYALRQPQPDPTRGDKSYPALEGVRDIHAVNREKTDMFGFDKLLPNPEGRRDFETFISRHLPFLSHPSLAHPAVLPFLYPPQQQLYPQRQHHHHHQHHKQQQHQQQQHYPILSPNAVQMAAPPLLDLPRPHADSLRLLQQGNPPFRQNPLTLTTPPKVQPLALRNPHIGGIDKMAKSHAESKDTSSLRNLVKTSPNESTKSPVQKHFSTDLGKKDKNGETNFLSHSNPLHQILHQFDPEKLFKSKEGLLSPRLSLDQSEKTLKPTQNYEKLSKNKQHQKASQKPVSEHSKNQNQRENKPNLAKDLRNSPARSNSEKSPAAKQEHSPTKGSNSPKSDGGASPKTDQKESKGENPLWPAWVFCTRYSDRPSSGPRSRKPKRSKVQDEKRPRTAFTNDQLQRLKKEFEDCRYLTESRRKSLADQLGLTESQIKIWFQNKRAKIKKSVGSRNPLAMQLMEQGLYNHSTVKVDE</sequence>
<comment type="similarity">
    <text evidence="2">Belongs to the engrailed homeobox family.</text>
</comment>
<evidence type="ECO:0000259" key="10">
    <source>
        <dbReference type="PROSITE" id="PS50071"/>
    </source>
</evidence>
<dbReference type="GO" id="GO:0005634">
    <property type="term" value="C:nucleus"/>
    <property type="evidence" value="ECO:0007669"/>
    <property type="project" value="UniProtKB-SubCell"/>
</dbReference>
<dbReference type="Pfam" id="PF00046">
    <property type="entry name" value="Homeodomain"/>
    <property type="match status" value="1"/>
</dbReference>
<accession>A0A3S1BUH9</accession>
<keyword evidence="3" id="KW-0217">Developmental protein</keyword>
<feature type="compositionally biased region" description="Basic residues" evidence="9">
    <location>
        <begin position="434"/>
        <end position="446"/>
    </location>
</feature>
<comment type="subcellular location">
    <subcellularLocation>
        <location evidence="1 7 8">Nucleus</location>
    </subcellularLocation>
</comment>
<feature type="region of interest" description="Disordered" evidence="9">
    <location>
        <begin position="598"/>
        <end position="697"/>
    </location>
</feature>
<feature type="compositionally biased region" description="Basic and acidic residues" evidence="9">
    <location>
        <begin position="630"/>
        <end position="651"/>
    </location>
</feature>
<feature type="compositionally biased region" description="Basic and acidic residues" evidence="9">
    <location>
        <begin position="552"/>
        <end position="563"/>
    </location>
</feature>
<evidence type="ECO:0000256" key="2">
    <source>
        <dbReference type="ARBA" id="ARBA00010896"/>
    </source>
</evidence>
<feature type="compositionally biased region" description="Polar residues" evidence="9">
    <location>
        <begin position="531"/>
        <end position="547"/>
    </location>
</feature>
<dbReference type="PANTHER" id="PTHR24341">
    <property type="entry name" value="HOMEOBOX PROTEIN ENGRAILED"/>
    <property type="match status" value="1"/>
</dbReference>
<protein>
    <recommendedName>
        <fullName evidence="10">Homeobox domain-containing protein</fullName>
    </recommendedName>
</protein>
<dbReference type="InterPro" id="IPR000047">
    <property type="entry name" value="HTH_motif"/>
</dbReference>
<feature type="compositionally biased region" description="Low complexity" evidence="9">
    <location>
        <begin position="48"/>
        <end position="58"/>
    </location>
</feature>
<gene>
    <name evidence="11" type="ORF">EGW08_003215</name>
</gene>
<evidence type="ECO:0000256" key="1">
    <source>
        <dbReference type="ARBA" id="ARBA00004123"/>
    </source>
</evidence>
<dbReference type="InterPro" id="IPR009057">
    <property type="entry name" value="Homeodomain-like_sf"/>
</dbReference>
<reference evidence="11 12" key="1">
    <citation type="submission" date="2019-01" db="EMBL/GenBank/DDBJ databases">
        <title>A draft genome assembly of the solar-powered sea slug Elysia chlorotica.</title>
        <authorList>
            <person name="Cai H."/>
            <person name="Li Q."/>
            <person name="Fang X."/>
            <person name="Li J."/>
            <person name="Curtis N.E."/>
            <person name="Altenburger A."/>
            <person name="Shibata T."/>
            <person name="Feng M."/>
            <person name="Maeda T."/>
            <person name="Schwartz J.A."/>
            <person name="Shigenobu S."/>
            <person name="Lundholm N."/>
            <person name="Nishiyama T."/>
            <person name="Yang H."/>
            <person name="Hasebe M."/>
            <person name="Li S."/>
            <person name="Pierce S.K."/>
            <person name="Wang J."/>
        </authorList>
    </citation>
    <scope>NUCLEOTIDE SEQUENCE [LARGE SCALE GENOMIC DNA]</scope>
    <source>
        <strain evidence="11">EC2010</strain>
        <tissue evidence="11">Whole organism of an adult</tissue>
    </source>
</reference>
<dbReference type="PRINTS" id="PR00026">
    <property type="entry name" value="ENGRAILED"/>
</dbReference>
<dbReference type="AlphaFoldDB" id="A0A3S1BUH9"/>
<dbReference type="SUPFAM" id="SSF46689">
    <property type="entry name" value="Homeodomain-like"/>
    <property type="match status" value="1"/>
</dbReference>
<proteinExistence type="inferred from homology"/>
<dbReference type="GO" id="GO:0000981">
    <property type="term" value="F:DNA-binding transcription factor activity, RNA polymerase II-specific"/>
    <property type="evidence" value="ECO:0007669"/>
    <property type="project" value="InterPro"/>
</dbReference>
<dbReference type="Gene3D" id="1.10.10.60">
    <property type="entry name" value="Homeodomain-like"/>
    <property type="match status" value="1"/>
</dbReference>
<keyword evidence="4 7" id="KW-0238">DNA-binding</keyword>
<dbReference type="InterPro" id="IPR017970">
    <property type="entry name" value="Homeobox_CS"/>
</dbReference>
<dbReference type="GO" id="GO:0009653">
    <property type="term" value="P:anatomical structure morphogenesis"/>
    <property type="evidence" value="ECO:0007669"/>
    <property type="project" value="UniProtKB-ARBA"/>
</dbReference>
<dbReference type="PROSITE" id="PS50071">
    <property type="entry name" value="HOMEOBOX_2"/>
    <property type="match status" value="1"/>
</dbReference>
<dbReference type="PROSITE" id="PS00027">
    <property type="entry name" value="HOMEOBOX_1"/>
    <property type="match status" value="1"/>
</dbReference>
<feature type="compositionally biased region" description="Polar residues" evidence="9">
    <location>
        <begin position="121"/>
        <end position="138"/>
    </location>
</feature>
<feature type="region of interest" description="Disordered" evidence="9">
    <location>
        <begin position="167"/>
        <end position="291"/>
    </location>
</feature>
<comment type="caution">
    <text evidence="11">The sequence shown here is derived from an EMBL/GenBank/DDBJ whole genome shotgun (WGS) entry which is preliminary data.</text>
</comment>
<dbReference type="Proteomes" id="UP000271974">
    <property type="component" value="Unassembled WGS sequence"/>
</dbReference>
<dbReference type="InterPro" id="IPR000747">
    <property type="entry name" value="HD_engrailed"/>
</dbReference>
<name>A0A3S1BUH9_ELYCH</name>
<dbReference type="EMBL" id="RQTK01000068">
    <property type="protein sequence ID" value="RUS89044.1"/>
    <property type="molecule type" value="Genomic_DNA"/>
</dbReference>
<evidence type="ECO:0000256" key="6">
    <source>
        <dbReference type="ARBA" id="ARBA00023242"/>
    </source>
</evidence>
<organism evidence="11 12">
    <name type="scientific">Elysia chlorotica</name>
    <name type="common">Eastern emerald elysia</name>
    <name type="synonym">Sea slug</name>
    <dbReference type="NCBI Taxonomy" id="188477"/>
    <lineage>
        <taxon>Eukaryota</taxon>
        <taxon>Metazoa</taxon>
        <taxon>Spiralia</taxon>
        <taxon>Lophotrochozoa</taxon>
        <taxon>Mollusca</taxon>
        <taxon>Gastropoda</taxon>
        <taxon>Heterobranchia</taxon>
        <taxon>Euthyneura</taxon>
        <taxon>Panpulmonata</taxon>
        <taxon>Sacoglossa</taxon>
        <taxon>Placobranchoidea</taxon>
        <taxon>Plakobranchidae</taxon>
        <taxon>Elysia</taxon>
    </lineage>
</organism>
<feature type="compositionally biased region" description="Basic and acidic residues" evidence="9">
    <location>
        <begin position="520"/>
        <end position="530"/>
    </location>
</feature>
<evidence type="ECO:0000256" key="4">
    <source>
        <dbReference type="ARBA" id="ARBA00023125"/>
    </source>
</evidence>
<feature type="compositionally biased region" description="Polar residues" evidence="9">
    <location>
        <begin position="241"/>
        <end position="254"/>
    </location>
</feature>
<dbReference type="InterPro" id="IPR001356">
    <property type="entry name" value="HD"/>
</dbReference>
<feature type="region of interest" description="Disordered" evidence="9">
    <location>
        <begin position="710"/>
        <end position="737"/>
    </location>
</feature>
<feature type="compositionally biased region" description="Basic and acidic residues" evidence="9">
    <location>
        <begin position="139"/>
        <end position="148"/>
    </location>
</feature>
<evidence type="ECO:0000256" key="9">
    <source>
        <dbReference type="SAM" id="MobiDB-lite"/>
    </source>
</evidence>
<dbReference type="SMART" id="SM00389">
    <property type="entry name" value="HOX"/>
    <property type="match status" value="1"/>
</dbReference>
<dbReference type="OrthoDB" id="6159439at2759"/>
<dbReference type="CDD" id="cd00086">
    <property type="entry name" value="homeodomain"/>
    <property type="match status" value="1"/>
</dbReference>
<feature type="compositionally biased region" description="Low complexity" evidence="9">
    <location>
        <begin position="197"/>
        <end position="221"/>
    </location>
</feature>
<feature type="compositionally biased region" description="Polar residues" evidence="9">
    <location>
        <begin position="86"/>
        <end position="95"/>
    </location>
</feature>
<feature type="region of interest" description="Disordered" evidence="9">
    <location>
        <begin position="431"/>
        <end position="452"/>
    </location>
</feature>
<keyword evidence="12" id="KW-1185">Reference proteome</keyword>
<evidence type="ECO:0000313" key="12">
    <source>
        <dbReference type="Proteomes" id="UP000271974"/>
    </source>
</evidence>
<feature type="region of interest" description="Disordered" evidence="9">
    <location>
        <begin position="15"/>
        <end position="148"/>
    </location>
</feature>
<dbReference type="InterPro" id="IPR050720">
    <property type="entry name" value="Engrailed_Homeobox_TFs"/>
</dbReference>
<feature type="domain" description="Homeobox" evidence="10">
    <location>
        <begin position="728"/>
        <end position="788"/>
    </location>
</feature>